<proteinExistence type="predicted"/>
<name>A0A5E4ZDW2_9BURK</name>
<dbReference type="EMBL" id="CABPSI010000009">
    <property type="protein sequence ID" value="VVE59216.1"/>
    <property type="molecule type" value="Genomic_DNA"/>
</dbReference>
<gene>
    <name evidence="1" type="ORF">PIN31115_05486</name>
</gene>
<dbReference type="Proteomes" id="UP000333828">
    <property type="component" value="Unassembled WGS sequence"/>
</dbReference>
<evidence type="ECO:0000313" key="1">
    <source>
        <dbReference type="EMBL" id="VVE59216.1"/>
    </source>
</evidence>
<dbReference type="AlphaFoldDB" id="A0A5E4ZDW2"/>
<dbReference type="RefSeq" id="WP_150686716.1">
    <property type="nucleotide sequence ID" value="NZ_CABPSI010000009.1"/>
</dbReference>
<sequence length="275" mass="29848">MSDSMNYAQLKFVALVRDFSQLTGKNIPVNRGGHGAQHLGDAGMRDLADVVEGLRSFQTRHPGFSEIPNDSIPINSVAHGLEIVNQIDNHNLSPEYAHMDKDELHAAIDSFMHASAGMELVPKRDAFVDQNGRQVSIDYSIRFDHGNMTLSVSSNLLEGGKIVQSRAYADADLPKDLKPADLENKVFAEFKFVPAGKPAEIVEPLMAAARSSQWCDVLAAPQVMPRAAGHTPVTAKLDALLQSMGAFTPENRGIGQTLTRFTLAPMASMSLATPR</sequence>
<protein>
    <submittedName>
        <fullName evidence="1">Uncharacterized protein</fullName>
    </submittedName>
</protein>
<accession>A0A5E4ZDW2</accession>
<keyword evidence="2" id="KW-1185">Reference proteome</keyword>
<reference evidence="1 2" key="1">
    <citation type="submission" date="2019-08" db="EMBL/GenBank/DDBJ databases">
        <authorList>
            <person name="Peeters C."/>
        </authorList>
    </citation>
    <scope>NUCLEOTIDE SEQUENCE [LARGE SCALE GENOMIC DNA]</scope>
    <source>
        <strain evidence="1 2">LMG 31115</strain>
    </source>
</reference>
<organism evidence="1 2">
    <name type="scientific">Pandoraea iniqua</name>
    <dbReference type="NCBI Taxonomy" id="2508288"/>
    <lineage>
        <taxon>Bacteria</taxon>
        <taxon>Pseudomonadati</taxon>
        <taxon>Pseudomonadota</taxon>
        <taxon>Betaproteobacteria</taxon>
        <taxon>Burkholderiales</taxon>
        <taxon>Burkholderiaceae</taxon>
        <taxon>Pandoraea</taxon>
    </lineage>
</organism>
<evidence type="ECO:0000313" key="2">
    <source>
        <dbReference type="Proteomes" id="UP000333828"/>
    </source>
</evidence>